<dbReference type="EMBL" id="AL939107">
    <property type="protein sequence ID" value="CAB62696.1"/>
    <property type="molecule type" value="Genomic_DNA"/>
</dbReference>
<evidence type="ECO:0000259" key="6">
    <source>
        <dbReference type="Pfam" id="PF03176"/>
    </source>
</evidence>
<sequence>MSGGDHLAGVVLAVAFAVFAGLPLVTVAQPGVLVGIGVLPDAFLVRTVPVPALALDPDRRFWWPGALGRRPARQEAPSVSPTGNCPSAPPSRASAPPRSRR</sequence>
<evidence type="ECO:0000256" key="5">
    <source>
        <dbReference type="SAM" id="MobiDB-lite"/>
    </source>
</evidence>
<dbReference type="HOGENOM" id="CLU_2289994_0_0_11"/>
<dbReference type="Proteomes" id="UP000001973">
    <property type="component" value="Chromosome"/>
</dbReference>
<dbReference type="PaxDb" id="100226-SCO0905"/>
<protein>
    <submittedName>
        <fullName evidence="7">Membrane protein</fullName>
    </submittedName>
</protein>
<name>Q9RD06_STRCO</name>
<keyword evidence="2" id="KW-0812">Transmembrane</keyword>
<reference evidence="7 8" key="1">
    <citation type="journal article" date="1996" name="Mol. Microbiol.">
        <title>A set of ordered cosmids and a detailed genetic and physical map for the 8 Mb Streptomyces coelicolor A3(2) chromosome.</title>
        <authorList>
            <person name="Redenbach M."/>
            <person name="Kieser H.M."/>
            <person name="Denapaite D."/>
            <person name="Eichner A."/>
            <person name="Cullum J."/>
            <person name="Kinashi H."/>
            <person name="Hopwood D.A."/>
        </authorList>
    </citation>
    <scope>NUCLEOTIDE SEQUENCE [LARGE SCALE GENOMIC DNA]</scope>
    <source>
        <strain evidence="8">ATCC BAA-471 / A3(2) / M145</strain>
    </source>
</reference>
<evidence type="ECO:0000256" key="3">
    <source>
        <dbReference type="ARBA" id="ARBA00022989"/>
    </source>
</evidence>
<dbReference type="GO" id="GO:0016020">
    <property type="term" value="C:membrane"/>
    <property type="evidence" value="ECO:0007669"/>
    <property type="project" value="UniProtKB-SubCell"/>
</dbReference>
<evidence type="ECO:0000313" key="8">
    <source>
        <dbReference type="Proteomes" id="UP000001973"/>
    </source>
</evidence>
<evidence type="ECO:0000256" key="1">
    <source>
        <dbReference type="ARBA" id="ARBA00004141"/>
    </source>
</evidence>
<feature type="region of interest" description="Disordered" evidence="5">
    <location>
        <begin position="69"/>
        <end position="101"/>
    </location>
</feature>
<organism evidence="7 8">
    <name type="scientific">Streptomyces coelicolor (strain ATCC BAA-471 / A3(2) / M145)</name>
    <dbReference type="NCBI Taxonomy" id="100226"/>
    <lineage>
        <taxon>Bacteria</taxon>
        <taxon>Bacillati</taxon>
        <taxon>Actinomycetota</taxon>
        <taxon>Actinomycetes</taxon>
        <taxon>Kitasatosporales</taxon>
        <taxon>Streptomycetaceae</taxon>
        <taxon>Streptomyces</taxon>
        <taxon>Streptomyces albidoflavus group</taxon>
    </lineage>
</organism>
<dbReference type="eggNOG" id="COG2409">
    <property type="taxonomic scope" value="Bacteria"/>
</dbReference>
<keyword evidence="3" id="KW-1133">Transmembrane helix</keyword>
<comment type="subcellular location">
    <subcellularLocation>
        <location evidence="1">Membrane</location>
        <topology evidence="1">Multi-pass membrane protein</topology>
    </subcellularLocation>
</comment>
<dbReference type="OrthoDB" id="2365435at2"/>
<dbReference type="KEGG" id="sco:SCO0905"/>
<keyword evidence="8" id="KW-1185">Reference proteome</keyword>
<keyword evidence="4" id="KW-0472">Membrane</keyword>
<reference evidence="7 8" key="2">
    <citation type="journal article" date="2002" name="Nature">
        <title>Complete genome sequence of the model actinomycete Streptomyces coelicolor A3(2).</title>
        <authorList>
            <person name="Bentley S.D."/>
            <person name="Chater K.F."/>
            <person name="Cerdeno-Tarraga A.M."/>
            <person name="Challis G.L."/>
            <person name="Thomson N.R."/>
            <person name="James K.D."/>
            <person name="Harris D.E."/>
            <person name="Quail M.A."/>
            <person name="Kieser H."/>
            <person name="Harper D."/>
            <person name="Bateman A."/>
            <person name="Brown S."/>
            <person name="Chandra G."/>
            <person name="Chen C.W."/>
            <person name="Collins M."/>
            <person name="Cronin A."/>
            <person name="Fraser A."/>
            <person name="Goble A."/>
            <person name="Hidalgo J."/>
            <person name="Hornsby T."/>
            <person name="Howarth S."/>
            <person name="Huang C.H."/>
            <person name="Kieser T."/>
            <person name="Larke L."/>
            <person name="Murphy L."/>
            <person name="Oliver K."/>
            <person name="O'Neil S."/>
            <person name="Rabbinowitsch E."/>
            <person name="Rajandream M.A."/>
            <person name="Rutherford K."/>
            <person name="Rutter S."/>
            <person name="Seeger K."/>
            <person name="Saunders D."/>
            <person name="Sharp S."/>
            <person name="Squares R."/>
            <person name="Squares S."/>
            <person name="Taylor K."/>
            <person name="Warren T."/>
            <person name="Wietzorrek A."/>
            <person name="Woodward J."/>
            <person name="Barrell B.G."/>
            <person name="Parkhill J."/>
            <person name="Hopwood D.A."/>
        </authorList>
    </citation>
    <scope>NUCLEOTIDE SEQUENCE [LARGE SCALE GENOMIC DNA]</scope>
    <source>
        <strain evidence="8">ATCC BAA-471 / A3(2) / M145</strain>
    </source>
</reference>
<dbReference type="InterPro" id="IPR004869">
    <property type="entry name" value="MMPL_dom"/>
</dbReference>
<evidence type="ECO:0000256" key="2">
    <source>
        <dbReference type="ARBA" id="ARBA00022692"/>
    </source>
</evidence>
<feature type="domain" description="Membrane transport protein MMPL" evidence="6">
    <location>
        <begin position="8"/>
        <end position="71"/>
    </location>
</feature>
<dbReference type="AlphaFoldDB" id="Q9RD06"/>
<gene>
    <name evidence="7" type="ordered locus">SCO0905</name>
    <name evidence="7" type="ORF">SCM1.38</name>
</gene>
<dbReference type="EMBL" id="AL645882">
    <property type="protein sequence ID" value="CAB62696.1"/>
    <property type="molecule type" value="Genomic_DNA"/>
</dbReference>
<dbReference type="InParanoid" id="Q9RD06"/>
<dbReference type="STRING" id="100226.gene:17758488"/>
<feature type="compositionally biased region" description="Low complexity" evidence="5">
    <location>
        <begin position="90"/>
        <end position="101"/>
    </location>
</feature>
<accession>Q9RD06</accession>
<proteinExistence type="predicted"/>
<evidence type="ECO:0000313" key="7">
    <source>
        <dbReference type="EMBL" id="CAB62696.1"/>
    </source>
</evidence>
<evidence type="ECO:0000256" key="4">
    <source>
        <dbReference type="ARBA" id="ARBA00023136"/>
    </source>
</evidence>
<dbReference type="Pfam" id="PF03176">
    <property type="entry name" value="MMPL"/>
    <property type="match status" value="1"/>
</dbReference>
<dbReference type="PATRIC" id="fig|100226.15.peg.899"/>